<sequence length="60" mass="7202">MPLLNAKNSQSDVITLHYQYDLLLSAWLQPDHQIQKRIVSGFFYFYRIMKSVERFVTYMG</sequence>
<reference evidence="1 2" key="1">
    <citation type="submission" date="2018-07" db="EMBL/GenBank/DDBJ databases">
        <title>Leeuwenhoekiella genomics.</title>
        <authorList>
            <person name="Tahon G."/>
            <person name="Willems A."/>
        </authorList>
    </citation>
    <scope>NUCLEOTIDE SEQUENCE [LARGE SCALE GENOMIC DNA]</scope>
    <source>
        <strain evidence="1 2">LMG 29608</strain>
    </source>
</reference>
<proteinExistence type="predicted"/>
<organism evidence="1 2">
    <name type="scientific">Leeuwenhoekiella polynyae</name>
    <dbReference type="NCBI Taxonomy" id="1550906"/>
    <lineage>
        <taxon>Bacteria</taxon>
        <taxon>Pseudomonadati</taxon>
        <taxon>Bacteroidota</taxon>
        <taxon>Flavobacteriia</taxon>
        <taxon>Flavobacteriales</taxon>
        <taxon>Flavobacteriaceae</taxon>
        <taxon>Leeuwenhoekiella</taxon>
    </lineage>
</organism>
<accession>A0A4Q0P813</accession>
<comment type="caution">
    <text evidence="1">The sequence shown here is derived from an EMBL/GenBank/DDBJ whole genome shotgun (WGS) entry which is preliminary data.</text>
</comment>
<keyword evidence="2" id="KW-1185">Reference proteome</keyword>
<dbReference type="Proteomes" id="UP000289859">
    <property type="component" value="Unassembled WGS sequence"/>
</dbReference>
<protein>
    <submittedName>
        <fullName evidence="1">Uncharacterized protein</fullName>
    </submittedName>
</protein>
<evidence type="ECO:0000313" key="2">
    <source>
        <dbReference type="Proteomes" id="UP000289859"/>
    </source>
</evidence>
<gene>
    <name evidence="1" type="ORF">DSM02_1580</name>
</gene>
<dbReference type="EMBL" id="QOVK01000005">
    <property type="protein sequence ID" value="RXG22864.1"/>
    <property type="molecule type" value="Genomic_DNA"/>
</dbReference>
<evidence type="ECO:0000313" key="1">
    <source>
        <dbReference type="EMBL" id="RXG22864.1"/>
    </source>
</evidence>
<name>A0A4Q0P813_9FLAO</name>
<dbReference type="AlphaFoldDB" id="A0A4Q0P813"/>